<evidence type="ECO:0000313" key="2">
    <source>
        <dbReference type="EMBL" id="MED6201011.1"/>
    </source>
</evidence>
<comment type="caution">
    <text evidence="2">The sequence shown here is derived from an EMBL/GenBank/DDBJ whole genome shotgun (WGS) entry which is preliminary data.</text>
</comment>
<accession>A0ABU6XUN0</accession>
<organism evidence="2 3">
    <name type="scientific">Stylosanthes scabra</name>
    <dbReference type="NCBI Taxonomy" id="79078"/>
    <lineage>
        <taxon>Eukaryota</taxon>
        <taxon>Viridiplantae</taxon>
        <taxon>Streptophyta</taxon>
        <taxon>Embryophyta</taxon>
        <taxon>Tracheophyta</taxon>
        <taxon>Spermatophyta</taxon>
        <taxon>Magnoliopsida</taxon>
        <taxon>eudicotyledons</taxon>
        <taxon>Gunneridae</taxon>
        <taxon>Pentapetalae</taxon>
        <taxon>rosids</taxon>
        <taxon>fabids</taxon>
        <taxon>Fabales</taxon>
        <taxon>Fabaceae</taxon>
        <taxon>Papilionoideae</taxon>
        <taxon>50 kb inversion clade</taxon>
        <taxon>dalbergioids sensu lato</taxon>
        <taxon>Dalbergieae</taxon>
        <taxon>Pterocarpus clade</taxon>
        <taxon>Stylosanthes</taxon>
    </lineage>
</organism>
<feature type="non-terminal residue" evidence="2">
    <location>
        <position position="124"/>
    </location>
</feature>
<gene>
    <name evidence="2" type="ORF">PIB30_090804</name>
</gene>
<name>A0ABU6XUN0_9FABA</name>
<evidence type="ECO:0000256" key="1">
    <source>
        <dbReference type="SAM" id="MobiDB-lite"/>
    </source>
</evidence>
<protein>
    <submittedName>
        <fullName evidence="2">Uncharacterized protein</fullName>
    </submittedName>
</protein>
<feature type="compositionally biased region" description="Polar residues" evidence="1">
    <location>
        <begin position="94"/>
        <end position="113"/>
    </location>
</feature>
<keyword evidence="3" id="KW-1185">Reference proteome</keyword>
<evidence type="ECO:0000313" key="3">
    <source>
        <dbReference type="Proteomes" id="UP001341840"/>
    </source>
</evidence>
<dbReference type="Proteomes" id="UP001341840">
    <property type="component" value="Unassembled WGS sequence"/>
</dbReference>
<feature type="region of interest" description="Disordered" evidence="1">
    <location>
        <begin position="1"/>
        <end position="124"/>
    </location>
</feature>
<reference evidence="2 3" key="1">
    <citation type="journal article" date="2023" name="Plants (Basel)">
        <title>Bridging the Gap: Combining Genomics and Transcriptomics Approaches to Understand Stylosanthes scabra, an Orphan Legume from the Brazilian Caatinga.</title>
        <authorList>
            <person name="Ferreira-Neto J.R.C."/>
            <person name="da Silva M.D."/>
            <person name="Binneck E."/>
            <person name="de Melo N.F."/>
            <person name="da Silva R.H."/>
            <person name="de Melo A.L.T.M."/>
            <person name="Pandolfi V."/>
            <person name="Bustamante F.O."/>
            <person name="Brasileiro-Vidal A.C."/>
            <person name="Benko-Iseppon A.M."/>
        </authorList>
    </citation>
    <scope>NUCLEOTIDE SEQUENCE [LARGE SCALE GENOMIC DNA]</scope>
    <source>
        <tissue evidence="2">Leaves</tissue>
    </source>
</reference>
<proteinExistence type="predicted"/>
<feature type="compositionally biased region" description="Basic residues" evidence="1">
    <location>
        <begin position="114"/>
        <end position="124"/>
    </location>
</feature>
<dbReference type="EMBL" id="JASCZI010213224">
    <property type="protein sequence ID" value="MED6201011.1"/>
    <property type="molecule type" value="Genomic_DNA"/>
</dbReference>
<feature type="compositionally biased region" description="Acidic residues" evidence="1">
    <location>
        <begin position="63"/>
        <end position="80"/>
    </location>
</feature>
<sequence>MLQTIHLGHSVVDDPQQLIYTPLDPEPPIPMERPSAKVICISSDSESDPEKKDPGDLSGNEISMEEETEEEEPEEEEEEAGVPPSLEVEYVPYSPNSAPRQSLVHPTQRNRIYNSRKRVGGGIL</sequence>